<dbReference type="PANTHER" id="PTHR13000:SF0">
    <property type="entry name" value="NUCLEOPORIN P54"/>
    <property type="match status" value="1"/>
</dbReference>
<dbReference type="GO" id="GO:0036228">
    <property type="term" value="P:protein localization to nuclear inner membrane"/>
    <property type="evidence" value="ECO:0007669"/>
    <property type="project" value="TreeGrafter"/>
</dbReference>
<dbReference type="Pfam" id="PF13634">
    <property type="entry name" value="Nucleoporin_FG"/>
    <property type="match status" value="2"/>
</dbReference>
<name>A0A158PM77_ANGCS</name>
<evidence type="ECO:0000256" key="1">
    <source>
        <dbReference type="ARBA" id="ARBA00004123"/>
    </source>
</evidence>
<keyword evidence="2" id="KW-0813">Transport</keyword>
<evidence type="ECO:0000256" key="3">
    <source>
        <dbReference type="ARBA" id="ARBA00023242"/>
    </source>
</evidence>
<feature type="domain" description="Nucleoporin Nup54 alpha-helical" evidence="4">
    <location>
        <begin position="468"/>
        <end position="564"/>
    </location>
</feature>
<evidence type="ECO:0000313" key="5">
    <source>
        <dbReference type="WBParaSite" id="ACOC_0001231201-mRNA-1"/>
    </source>
</evidence>
<dbReference type="GO" id="GO:0017056">
    <property type="term" value="F:structural constituent of nuclear pore"/>
    <property type="evidence" value="ECO:0007669"/>
    <property type="project" value="TreeGrafter"/>
</dbReference>
<proteinExistence type="predicted"/>
<evidence type="ECO:0000259" key="4">
    <source>
        <dbReference type="Pfam" id="PF13874"/>
    </source>
</evidence>
<keyword evidence="3" id="KW-0539">Nucleus</keyword>
<reference evidence="5" key="1">
    <citation type="submission" date="2016-04" db="UniProtKB">
        <authorList>
            <consortium name="WormBaseParasite"/>
        </authorList>
    </citation>
    <scope>IDENTIFICATION</scope>
</reference>
<dbReference type="InterPro" id="IPR025574">
    <property type="entry name" value="Nucleoporin_FG_rpt"/>
</dbReference>
<dbReference type="InterPro" id="IPR024864">
    <property type="entry name" value="Nup54/Nup57/Nup44"/>
</dbReference>
<dbReference type="AlphaFoldDB" id="A0A158PM77"/>
<dbReference type="WBParaSite" id="ACOC_0001231201-mRNA-1">
    <property type="protein sequence ID" value="ACOC_0001231201-mRNA-1"/>
    <property type="gene ID" value="ACOC_0001231201"/>
</dbReference>
<dbReference type="GO" id="GO:0044613">
    <property type="term" value="C:nuclear pore central transport channel"/>
    <property type="evidence" value="ECO:0007669"/>
    <property type="project" value="TreeGrafter"/>
</dbReference>
<dbReference type="OMA" id="WIAARFS"/>
<accession>A0A158PM77</accession>
<comment type="subcellular location">
    <subcellularLocation>
        <location evidence="1">Nucleus</location>
    </subcellularLocation>
</comment>
<sequence>MKRDEMDYRGQSEILFFYEKPAGEVKKIVEELGPCVNNLCPETYQCNDNICIRPMTRARADLDPIGPCVNDTCPDRHVVFVLQMSLFGSKPLFGSTGTTGTSSGFTFGSTAATTSAPSLFGTTTTTSAPSLFGTTTTTSAPSLFGSTTTTSAPSLFGSATTTTSTSKPLFGSVPQSGTATSLFGTTTTTSSSLFGTKTVTTTAGGAITTGFGSTGGTGLFGSKPMTGGLFGSTLAAQPAVETKQTFQGILQDSDALVRSLTKVELFGDERDEMIAKLNQLAAAMGVGCGYYKDGQQPVQYSQLGPFHRIKTFENIFEKTSIEREISMKMICVDFQKWGFTVGIGYNRTSEYTESDGIVALVVKAPFSEYRTSEQKQKFVDVLFVILGSKPTVHAHIESVRALPDNCTEICIYVTEKFRGRITSRELSQYLNQAPQKQQLESQLKVDKERIVSRVQMDKRQKELYLKDPPTGFDASLWAQAVRENPDPERLVPYPIRGFEQLRSRQKVLIENVHAQNAVVDSMNSKIGRIESNVSAVAVHFARQKVIQKQLSHRLLRYIASVDLLNFDDS</sequence>
<dbReference type="PANTHER" id="PTHR13000">
    <property type="entry name" value="NUCLEOPORIN P54"/>
    <property type="match status" value="1"/>
</dbReference>
<dbReference type="Pfam" id="PF13874">
    <property type="entry name" value="Nup54"/>
    <property type="match status" value="1"/>
</dbReference>
<dbReference type="InterPro" id="IPR025712">
    <property type="entry name" value="Nup54_alpha-helical_dom"/>
</dbReference>
<organism evidence="5">
    <name type="scientific">Angiostrongylus costaricensis</name>
    <name type="common">Nematode worm</name>
    <dbReference type="NCBI Taxonomy" id="334426"/>
    <lineage>
        <taxon>Eukaryota</taxon>
        <taxon>Metazoa</taxon>
        <taxon>Ecdysozoa</taxon>
        <taxon>Nematoda</taxon>
        <taxon>Chromadorea</taxon>
        <taxon>Rhabditida</taxon>
        <taxon>Rhabditina</taxon>
        <taxon>Rhabditomorpha</taxon>
        <taxon>Strongyloidea</taxon>
        <taxon>Metastrongylidae</taxon>
        <taxon>Angiostrongylus</taxon>
    </lineage>
</organism>
<protein>
    <submittedName>
        <fullName evidence="5">Nup54 domain-containing protein</fullName>
    </submittedName>
</protein>
<evidence type="ECO:0000256" key="2">
    <source>
        <dbReference type="ARBA" id="ARBA00022448"/>
    </source>
</evidence>
<dbReference type="GO" id="GO:0006999">
    <property type="term" value="P:nuclear pore organization"/>
    <property type="evidence" value="ECO:0007669"/>
    <property type="project" value="TreeGrafter"/>
</dbReference>
<dbReference type="GO" id="GO:0006607">
    <property type="term" value="P:NLS-bearing protein import into nucleus"/>
    <property type="evidence" value="ECO:0007669"/>
    <property type="project" value="TreeGrafter"/>
</dbReference>